<comment type="subcellular location">
    <subcellularLocation>
        <location evidence="1">Membrane</location>
        <topology evidence="1">Multi-pass membrane protein</topology>
    </subcellularLocation>
</comment>
<feature type="transmembrane region" description="Helical" evidence="8">
    <location>
        <begin position="424"/>
        <end position="449"/>
    </location>
</feature>
<name>A0A915EI50_9BILA</name>
<evidence type="ECO:0000256" key="9">
    <source>
        <dbReference type="SAM" id="SignalP"/>
    </source>
</evidence>
<dbReference type="PANTHER" id="PTHR22730:SF1">
    <property type="entry name" value="PROMININ-LIKE PROTEIN"/>
    <property type="match status" value="1"/>
</dbReference>
<dbReference type="Pfam" id="PF05478">
    <property type="entry name" value="Prominin"/>
    <property type="match status" value="1"/>
</dbReference>
<evidence type="ECO:0000256" key="5">
    <source>
        <dbReference type="ARBA" id="ARBA00023136"/>
    </source>
</evidence>
<evidence type="ECO:0000256" key="2">
    <source>
        <dbReference type="ARBA" id="ARBA00006058"/>
    </source>
</evidence>
<feature type="transmembrane region" description="Helical" evidence="8">
    <location>
        <begin position="797"/>
        <end position="823"/>
    </location>
</feature>
<dbReference type="GO" id="GO:0016020">
    <property type="term" value="C:membrane"/>
    <property type="evidence" value="ECO:0007669"/>
    <property type="project" value="UniProtKB-SubCell"/>
</dbReference>
<keyword evidence="5 8" id="KW-0472">Membrane</keyword>
<evidence type="ECO:0000256" key="6">
    <source>
        <dbReference type="ARBA" id="ARBA00023180"/>
    </source>
</evidence>
<dbReference type="AlphaFoldDB" id="A0A915EI50"/>
<sequence>MTFMRLLRSTIYLVLHVLSSSYAADPPVQSNASGMVEFEPYKPAESYKCGQFIESSINDPAMRLFHRFNNVFIKLLSQPFPHEKLLTSEALLGKPEAWRSSLEQNNQEWIEFEKYWLAVCAAIVLLPSVFTVTYLLYRCCLCCCRASKKARYTDKRFDRCQRLILKGVLAVFVLVNVFAAVVLLINTQYAQYSIEELPTRLHYCVNDFSVYKIETNERIRKLLRDDFQVLNATLIRNFNNAGANVVSNFKKSSGLTVVDELLYKTRKADPIRRELLDISKDLKQLYSSKAVLSKRFAKLKESEDALDKCRLASNPVLNNSAVQDSAEILPEGSAETIQQIIDLNMEQKFSQLIAQMDQIESSIQAFVDTRQEDAVERLKLLEATLFTLYENISTAIKSIDLRFLDDIVDPMMQNREKFRNYVQYSWIISLIITGIFVFIALSFLLGLFYGCCGRRPSYHDDDCCVRSTGGKFYSCEIWMGLAFMTFFAVITAVLLFVGANASSLICLPVEDPLSRPDMLSFLDRIVEVYGLSEDAKSPLSQNHHIPQIFNAKHRPVDIIKGCKRGATFYTIFGMDKKFQLLNQGGPKDEYDGLNESIKRLMAGDAMQLNNMPNFYTSDVETAVQRLGEINVPTINKAGIDELRSWTSHFDVDPLLHQLRKITAEKSTVAMPEVDVAIAYLEALKPDAQVLLTQMKDITTRLEKLGLDLESMQLNATDVASQLQHTSSLLASGQLSDKMYGSANQVVVDQLVANIDKYAQHVNHSMMTEISSCVPISNIAENTRAAVCDYTLDPFNGVWMAMAISLLLMLPIIMLSTSLMRLYARIHPFPKYIINEPSNEATFATDTIYGPGLGDQRRPPKPSSSTPYTPVSNYANNYGYQEFYPSPYGHNNRGN</sequence>
<accession>A0A915EI50</accession>
<feature type="transmembrane region" description="Helical" evidence="8">
    <location>
        <begin position="477"/>
        <end position="499"/>
    </location>
</feature>
<evidence type="ECO:0000313" key="10">
    <source>
        <dbReference type="Proteomes" id="UP000887574"/>
    </source>
</evidence>
<feature type="region of interest" description="Disordered" evidence="7">
    <location>
        <begin position="844"/>
        <end position="869"/>
    </location>
</feature>
<proteinExistence type="inferred from homology"/>
<feature type="chain" id="PRO_5036872206" evidence="9">
    <location>
        <begin position="24"/>
        <end position="894"/>
    </location>
</feature>
<reference evidence="11" key="1">
    <citation type="submission" date="2022-11" db="UniProtKB">
        <authorList>
            <consortium name="WormBaseParasite"/>
        </authorList>
    </citation>
    <scope>IDENTIFICATION</scope>
</reference>
<keyword evidence="4 8" id="KW-1133">Transmembrane helix</keyword>
<dbReference type="Proteomes" id="UP000887574">
    <property type="component" value="Unplaced"/>
</dbReference>
<feature type="transmembrane region" description="Helical" evidence="8">
    <location>
        <begin position="163"/>
        <end position="185"/>
    </location>
</feature>
<dbReference type="PANTHER" id="PTHR22730">
    <property type="entry name" value="PROMININ PROM PROTEIN"/>
    <property type="match status" value="1"/>
</dbReference>
<organism evidence="10 11">
    <name type="scientific">Ditylenchus dipsaci</name>
    <dbReference type="NCBI Taxonomy" id="166011"/>
    <lineage>
        <taxon>Eukaryota</taxon>
        <taxon>Metazoa</taxon>
        <taxon>Ecdysozoa</taxon>
        <taxon>Nematoda</taxon>
        <taxon>Chromadorea</taxon>
        <taxon>Rhabditida</taxon>
        <taxon>Tylenchina</taxon>
        <taxon>Tylenchomorpha</taxon>
        <taxon>Sphaerularioidea</taxon>
        <taxon>Anguinidae</taxon>
        <taxon>Anguininae</taxon>
        <taxon>Ditylenchus</taxon>
    </lineage>
</organism>
<dbReference type="InterPro" id="IPR008795">
    <property type="entry name" value="Prominin"/>
</dbReference>
<dbReference type="WBParaSite" id="jg625">
    <property type="protein sequence ID" value="jg625"/>
    <property type="gene ID" value="jg625"/>
</dbReference>
<feature type="transmembrane region" description="Helical" evidence="8">
    <location>
        <begin position="115"/>
        <end position="137"/>
    </location>
</feature>
<evidence type="ECO:0000256" key="3">
    <source>
        <dbReference type="ARBA" id="ARBA00022692"/>
    </source>
</evidence>
<keyword evidence="9" id="KW-0732">Signal</keyword>
<keyword evidence="3 8" id="KW-0812">Transmembrane</keyword>
<protein>
    <submittedName>
        <fullName evidence="11">Prominin-like protein</fullName>
    </submittedName>
</protein>
<evidence type="ECO:0000256" key="7">
    <source>
        <dbReference type="SAM" id="MobiDB-lite"/>
    </source>
</evidence>
<evidence type="ECO:0000256" key="8">
    <source>
        <dbReference type="SAM" id="Phobius"/>
    </source>
</evidence>
<comment type="similarity">
    <text evidence="2">Belongs to the prominin family.</text>
</comment>
<keyword evidence="6" id="KW-0325">Glycoprotein</keyword>
<evidence type="ECO:0000256" key="1">
    <source>
        <dbReference type="ARBA" id="ARBA00004141"/>
    </source>
</evidence>
<evidence type="ECO:0000313" key="11">
    <source>
        <dbReference type="WBParaSite" id="jg625"/>
    </source>
</evidence>
<feature type="signal peptide" evidence="9">
    <location>
        <begin position="1"/>
        <end position="23"/>
    </location>
</feature>
<keyword evidence="10" id="KW-1185">Reference proteome</keyword>
<evidence type="ECO:0000256" key="4">
    <source>
        <dbReference type="ARBA" id="ARBA00022989"/>
    </source>
</evidence>